<dbReference type="CDD" id="cd00037">
    <property type="entry name" value="CLECT"/>
    <property type="match status" value="6"/>
</dbReference>
<dbReference type="PANTHER" id="PTHR45710:SF26">
    <property type="entry name" value="RH26557P"/>
    <property type="match status" value="1"/>
</dbReference>
<evidence type="ECO:0000313" key="1">
    <source>
        <dbReference type="EMBL" id="CAD7228797.1"/>
    </source>
</evidence>
<sequence length="772" mass="87504">MGVLQLTWDEGQRICRWLNQNGHLVEFYSHEELQDVTGYLNEHYGSCSHWPSGGPWIGAVEVADTNEFIWQSTNSTVAVANWIHGQPNNPSAGDAAMMECEFAFEWMDKERDTVRPILCEMPPRAECSAEFTAVGDTCYYIGNSKATRDAAQEYCRVLAPNGKLAELETAEEIYAATEFMIKNGNNRRAEERGVNGEYYWASSGRPVIMTNWMSGDVPFTNVDDAIVLDYARNSKTCDHPFEETPGGKCLFNPMGALRLTWDEGQRICRWLNENGRLVEFYSYEELQDVTSYLNENYAQCSQWPSGGPWMGAVGIPGTNKFIWQSTNSTVVVANWIEGEPKSSSDSPAVAVMMNCEFAFKWMVKERGNVLPILCEIPPRRSTCPAEFTPVGDTCYFIGDSATTWDGAQLYCRDLAPNGKLAEFETAEEIYAVTEFLIKNNIHSDCAEERGTDQEYYWASSRKTVFITNFMANYSAHPNNNDILFLRSDRNFKTCDHPFEETPGGKCLFNPMGLIQATWDEGQRVCRWIHENGHLVEFQTYEEMLDVTGYLNEHYGSCSNWPSGGPWIGAIEVADTNDFIWYSNNSTVLIDNWATEQPNSPTFGDAAMMTCEFSFEWLDKERDNVLPILCEMPPRSKCPEAFTPVGDTCYYLGDAATNWETAQEFCKVLTTNGKLAEFETAEEIYAVTDFLINNAPPNRNYWMGAEERGVNEDFYWVSSGKPMLAMNWRGGNGFEGNTNDTMFLEYGTNYRWNDWPRTNSAYELCEADPADLS</sequence>
<dbReference type="Pfam" id="PF00059">
    <property type="entry name" value="Lectin_C"/>
    <property type="match status" value="2"/>
</dbReference>
<dbReference type="SUPFAM" id="SSF56436">
    <property type="entry name" value="C-type lectin-like"/>
    <property type="match status" value="6"/>
</dbReference>
<dbReference type="EMBL" id="OB661706">
    <property type="protein sequence ID" value="CAD7228797.1"/>
    <property type="molecule type" value="Genomic_DNA"/>
</dbReference>
<dbReference type="InterPro" id="IPR001304">
    <property type="entry name" value="C-type_lectin-like"/>
</dbReference>
<dbReference type="InterPro" id="IPR016187">
    <property type="entry name" value="CTDL_fold"/>
</dbReference>
<proteinExistence type="predicted"/>
<reference evidence="1" key="1">
    <citation type="submission" date="2020-11" db="EMBL/GenBank/DDBJ databases">
        <authorList>
            <person name="Tran Van P."/>
        </authorList>
    </citation>
    <scope>NUCLEOTIDE SEQUENCE</scope>
</reference>
<name>A0A7R8ZQU5_9CRUS</name>
<dbReference type="AlphaFoldDB" id="A0A7R8ZQU5"/>
<dbReference type="InterPro" id="IPR050828">
    <property type="entry name" value="C-type_lectin/matrix_domain"/>
</dbReference>
<dbReference type="OrthoDB" id="6331336at2759"/>
<dbReference type="InterPro" id="IPR016186">
    <property type="entry name" value="C-type_lectin-like/link_sf"/>
</dbReference>
<dbReference type="PANTHER" id="PTHR45710">
    <property type="entry name" value="C-TYPE LECTIN DOMAIN-CONTAINING PROTEIN 180"/>
    <property type="match status" value="1"/>
</dbReference>
<dbReference type="Gene3D" id="3.10.100.10">
    <property type="entry name" value="Mannose-Binding Protein A, subunit A"/>
    <property type="match status" value="6"/>
</dbReference>
<dbReference type="PROSITE" id="PS50041">
    <property type="entry name" value="C_TYPE_LECTIN_2"/>
    <property type="match status" value="4"/>
</dbReference>
<organism evidence="1">
    <name type="scientific">Cyprideis torosa</name>
    <dbReference type="NCBI Taxonomy" id="163714"/>
    <lineage>
        <taxon>Eukaryota</taxon>
        <taxon>Metazoa</taxon>
        <taxon>Ecdysozoa</taxon>
        <taxon>Arthropoda</taxon>
        <taxon>Crustacea</taxon>
        <taxon>Oligostraca</taxon>
        <taxon>Ostracoda</taxon>
        <taxon>Podocopa</taxon>
        <taxon>Podocopida</taxon>
        <taxon>Cytherocopina</taxon>
        <taxon>Cytheroidea</taxon>
        <taxon>Cytherideidae</taxon>
        <taxon>Cyprideis</taxon>
    </lineage>
</organism>
<dbReference type="SMART" id="SM00034">
    <property type="entry name" value="CLECT"/>
    <property type="match status" value="5"/>
</dbReference>
<protein>
    <submittedName>
        <fullName evidence="1">Uncharacterized protein</fullName>
    </submittedName>
</protein>
<gene>
    <name evidence="1" type="ORF">CTOB1V02_LOCUS6675</name>
</gene>
<accession>A0A7R8ZQU5</accession>